<comment type="catalytic activity">
    <reaction evidence="1">
        <text>a phosphate monoester + H2O = an alcohol + phosphate</text>
        <dbReference type="Rhea" id="RHEA:15017"/>
        <dbReference type="ChEBI" id="CHEBI:15377"/>
        <dbReference type="ChEBI" id="CHEBI:30879"/>
        <dbReference type="ChEBI" id="CHEBI:43474"/>
        <dbReference type="ChEBI" id="CHEBI:67140"/>
        <dbReference type="EC" id="3.1.3.2"/>
    </reaction>
</comment>
<name>A0AAV5VIB9_9BILA</name>
<dbReference type="InterPro" id="IPR029033">
    <property type="entry name" value="His_PPase_superfam"/>
</dbReference>
<evidence type="ECO:0000256" key="1">
    <source>
        <dbReference type="ARBA" id="ARBA00000032"/>
    </source>
</evidence>
<feature type="transmembrane region" description="Helical" evidence="3">
    <location>
        <begin position="374"/>
        <end position="392"/>
    </location>
</feature>
<feature type="signal peptide" evidence="4">
    <location>
        <begin position="1"/>
        <end position="27"/>
    </location>
</feature>
<comment type="similarity">
    <text evidence="2">Belongs to the histidine acid phosphatase family.</text>
</comment>
<dbReference type="GO" id="GO:0003993">
    <property type="term" value="F:acid phosphatase activity"/>
    <property type="evidence" value="ECO:0007669"/>
    <property type="project" value="UniProtKB-EC"/>
</dbReference>
<evidence type="ECO:0000256" key="4">
    <source>
        <dbReference type="SAM" id="SignalP"/>
    </source>
</evidence>
<reference evidence="5" key="1">
    <citation type="submission" date="2023-10" db="EMBL/GenBank/DDBJ databases">
        <title>Genome assembly of Pristionchus species.</title>
        <authorList>
            <person name="Yoshida K."/>
            <person name="Sommer R.J."/>
        </authorList>
    </citation>
    <scope>NUCLEOTIDE SEQUENCE</scope>
    <source>
        <strain evidence="5">RS5133</strain>
    </source>
</reference>
<organism evidence="5 6">
    <name type="scientific">Pristionchus fissidentatus</name>
    <dbReference type="NCBI Taxonomy" id="1538716"/>
    <lineage>
        <taxon>Eukaryota</taxon>
        <taxon>Metazoa</taxon>
        <taxon>Ecdysozoa</taxon>
        <taxon>Nematoda</taxon>
        <taxon>Chromadorea</taxon>
        <taxon>Rhabditida</taxon>
        <taxon>Rhabditina</taxon>
        <taxon>Diplogasteromorpha</taxon>
        <taxon>Diplogasteroidea</taxon>
        <taxon>Neodiplogasteridae</taxon>
        <taxon>Pristionchus</taxon>
    </lineage>
</organism>
<dbReference type="PROSITE" id="PS00616">
    <property type="entry name" value="HIS_ACID_PHOSPHAT_1"/>
    <property type="match status" value="1"/>
</dbReference>
<keyword evidence="3" id="KW-0812">Transmembrane</keyword>
<dbReference type="EMBL" id="BTSY01000003">
    <property type="protein sequence ID" value="GMT18482.1"/>
    <property type="molecule type" value="Genomic_DNA"/>
</dbReference>
<dbReference type="InterPro" id="IPR033379">
    <property type="entry name" value="Acid_Pase_AS"/>
</dbReference>
<dbReference type="Gene3D" id="3.40.50.1240">
    <property type="entry name" value="Phosphoglycerate mutase-like"/>
    <property type="match status" value="1"/>
</dbReference>
<sequence length="393" mass="44018">SPSSLFSLQFPPMFIISLLLLLPLSSAELVFVAVIWRHGDRAPGGLPYPLDAHNESAWPRGWNQLTNEGIKETNELGQWLRNRYVVENQHINGVFNKDEVFVRSSDSERALCSAQSVMASLFPPEAEMVWKKGFTWQPVPIHSNGEGRDDPLLKPTSVSCPSYDKLAKEEKQPLLASLNASNQQFFQMLSKNTGMEITAENVDDLYDITREMKHGLKQPDWVTDETLEKIKEQKRLLRTGEFNTQEKARYRGGYLLGDWHSRLNSAASGDKKAKKTLLYSSHDGTVNALMYTMGIANDQLIPYAAAVILELHREKGKDFVQIWYRNDTSSVTSEAIQLELPGCDSSCPLSTFNSITAPLVINTTAQLTEMCTSASSIALPSLMAFLISFVFFT</sequence>
<dbReference type="CDD" id="cd07061">
    <property type="entry name" value="HP_HAP_like"/>
    <property type="match status" value="1"/>
</dbReference>
<evidence type="ECO:0008006" key="7">
    <source>
        <dbReference type="Google" id="ProtNLM"/>
    </source>
</evidence>
<dbReference type="InterPro" id="IPR050645">
    <property type="entry name" value="Histidine_acid_phosphatase"/>
</dbReference>
<keyword evidence="3" id="KW-0472">Membrane</keyword>
<feature type="chain" id="PRO_5043428301" description="Phosphatase" evidence="4">
    <location>
        <begin position="28"/>
        <end position="393"/>
    </location>
</feature>
<evidence type="ECO:0000313" key="6">
    <source>
        <dbReference type="Proteomes" id="UP001432322"/>
    </source>
</evidence>
<dbReference type="Pfam" id="PF00328">
    <property type="entry name" value="His_Phos_2"/>
    <property type="match status" value="1"/>
</dbReference>
<dbReference type="PANTHER" id="PTHR11567:SF210">
    <property type="entry name" value="ACID PHOSPHATASE 5-RELATED"/>
    <property type="match status" value="1"/>
</dbReference>
<accession>A0AAV5VIB9</accession>
<dbReference type="PANTHER" id="PTHR11567">
    <property type="entry name" value="ACID PHOSPHATASE-RELATED"/>
    <property type="match status" value="1"/>
</dbReference>
<evidence type="ECO:0000256" key="3">
    <source>
        <dbReference type="SAM" id="Phobius"/>
    </source>
</evidence>
<keyword evidence="4" id="KW-0732">Signal</keyword>
<dbReference type="AlphaFoldDB" id="A0AAV5VIB9"/>
<comment type="caution">
    <text evidence="5">The sequence shown here is derived from an EMBL/GenBank/DDBJ whole genome shotgun (WGS) entry which is preliminary data.</text>
</comment>
<dbReference type="SUPFAM" id="SSF53254">
    <property type="entry name" value="Phosphoglycerate mutase-like"/>
    <property type="match status" value="1"/>
</dbReference>
<gene>
    <name evidence="5" type="ORF">PFISCL1PPCAC_9779</name>
</gene>
<dbReference type="InterPro" id="IPR000560">
    <property type="entry name" value="His_Pase_clade-2"/>
</dbReference>
<evidence type="ECO:0000256" key="2">
    <source>
        <dbReference type="ARBA" id="ARBA00005375"/>
    </source>
</evidence>
<proteinExistence type="inferred from homology"/>
<dbReference type="Proteomes" id="UP001432322">
    <property type="component" value="Unassembled WGS sequence"/>
</dbReference>
<keyword evidence="3" id="KW-1133">Transmembrane helix</keyword>
<protein>
    <recommendedName>
        <fullName evidence="7">Phosphatase</fullName>
    </recommendedName>
</protein>
<feature type="non-terminal residue" evidence="5">
    <location>
        <position position="1"/>
    </location>
</feature>
<keyword evidence="6" id="KW-1185">Reference proteome</keyword>
<evidence type="ECO:0000313" key="5">
    <source>
        <dbReference type="EMBL" id="GMT18482.1"/>
    </source>
</evidence>